<name>A0AAQ3C166_EDWPI</name>
<gene>
    <name evidence="1" type="ORF">PWJ79_14665</name>
</gene>
<proteinExistence type="predicted"/>
<evidence type="ECO:0000313" key="2">
    <source>
        <dbReference type="Proteomes" id="UP001223683"/>
    </source>
</evidence>
<accession>A0AAQ3C166</accession>
<dbReference type="Proteomes" id="UP001223683">
    <property type="component" value="Chromosome"/>
</dbReference>
<protein>
    <submittedName>
        <fullName evidence="1">Uncharacterized protein</fullName>
    </submittedName>
</protein>
<dbReference type="GeneID" id="72529828"/>
<dbReference type="EMBL" id="CP118390">
    <property type="protein sequence ID" value="WDU90641.1"/>
    <property type="molecule type" value="Genomic_DNA"/>
</dbReference>
<sequence length="248" mass="26930">MNNELIARFNTPSIKLTGNHETTSLIDLETGLGNFIASRFSGLVVTDKTAPRNKGVLAFLEKELAQRVVCGEFNDPQSILSAISAKKHDSNTLPVVNVAMPVSFAFADGEAYRDIELCGDLHNKNGETIAVVHKMFVRSTASITILAEDKPTVLYLAANLATALRLYSSHGRSRFTAATKLFNMPITLHGEIESSKSVSFDSVTLPFNDSRLYGMTTSLDVVGELLQAVGVKHKPAQIEVYTALSKRG</sequence>
<organism evidence="1 2">
    <name type="scientific">Edwardsiella piscicida</name>
    <dbReference type="NCBI Taxonomy" id="1263550"/>
    <lineage>
        <taxon>Bacteria</taxon>
        <taxon>Pseudomonadati</taxon>
        <taxon>Pseudomonadota</taxon>
        <taxon>Gammaproteobacteria</taxon>
        <taxon>Enterobacterales</taxon>
        <taxon>Hafniaceae</taxon>
        <taxon>Edwardsiella</taxon>
    </lineage>
</organism>
<dbReference type="RefSeq" id="WP_041692543.1">
    <property type="nucleotide sequence ID" value="NC_013508.1"/>
</dbReference>
<dbReference type="AlphaFoldDB" id="A0AAQ3C166"/>
<evidence type="ECO:0000313" key="1">
    <source>
        <dbReference type="EMBL" id="WDU90641.1"/>
    </source>
</evidence>
<reference evidence="1" key="1">
    <citation type="submission" date="2022-10" db="EMBL/GenBank/DDBJ databases">
        <title>Complete genome of Ep21-8.</title>
        <authorList>
            <person name="Kang Y.-R."/>
            <person name="Kim D.-H."/>
        </authorList>
    </citation>
    <scope>NUCLEOTIDE SEQUENCE</scope>
    <source>
        <strain evidence="1">Ep21-8</strain>
    </source>
</reference>